<keyword evidence="1" id="KW-1133">Transmembrane helix</keyword>
<sequence length="67" mass="6987">MADDFATVAVAQPSSLNSTTDQRRGVAFETAPRAFADRADRGVEILSRWAGIGTFAAAVAAIGSLIF</sequence>
<dbReference type="EMBL" id="JBHSFZ010000064">
    <property type="protein sequence ID" value="MFC4596094.1"/>
    <property type="molecule type" value="Genomic_DNA"/>
</dbReference>
<accession>A0ABV9F795</accession>
<keyword evidence="1" id="KW-0472">Membrane</keyword>
<gene>
    <name evidence="2" type="ORF">ACFO3E_18245</name>
</gene>
<reference evidence="3" key="1">
    <citation type="journal article" date="2019" name="Int. J. Syst. Evol. Microbiol.">
        <title>The Global Catalogue of Microorganisms (GCM) 10K type strain sequencing project: providing services to taxonomists for standard genome sequencing and annotation.</title>
        <authorList>
            <consortium name="The Broad Institute Genomics Platform"/>
            <consortium name="The Broad Institute Genome Sequencing Center for Infectious Disease"/>
            <person name="Wu L."/>
            <person name="Ma J."/>
        </authorList>
    </citation>
    <scope>NUCLEOTIDE SEQUENCE [LARGE SCALE GENOMIC DNA]</scope>
    <source>
        <strain evidence="3">NBRC 103632</strain>
    </source>
</reference>
<comment type="caution">
    <text evidence="2">The sequence shown here is derived from an EMBL/GenBank/DDBJ whole genome shotgun (WGS) entry which is preliminary data.</text>
</comment>
<dbReference type="RefSeq" id="WP_380806904.1">
    <property type="nucleotide sequence ID" value="NZ_JBHSFZ010000064.1"/>
</dbReference>
<dbReference type="Proteomes" id="UP001595957">
    <property type="component" value="Unassembled WGS sequence"/>
</dbReference>
<organism evidence="2 3">
    <name type="scientific">Sphingobium tyrosinilyticum</name>
    <dbReference type="NCBI Taxonomy" id="2715436"/>
    <lineage>
        <taxon>Bacteria</taxon>
        <taxon>Pseudomonadati</taxon>
        <taxon>Pseudomonadota</taxon>
        <taxon>Alphaproteobacteria</taxon>
        <taxon>Sphingomonadales</taxon>
        <taxon>Sphingomonadaceae</taxon>
        <taxon>Sphingobium</taxon>
    </lineage>
</organism>
<evidence type="ECO:0000313" key="2">
    <source>
        <dbReference type="EMBL" id="MFC4596094.1"/>
    </source>
</evidence>
<keyword evidence="3" id="KW-1185">Reference proteome</keyword>
<keyword evidence="1" id="KW-0812">Transmembrane</keyword>
<protein>
    <submittedName>
        <fullName evidence="2">Uncharacterized protein</fullName>
    </submittedName>
</protein>
<evidence type="ECO:0000313" key="3">
    <source>
        <dbReference type="Proteomes" id="UP001595957"/>
    </source>
</evidence>
<feature type="transmembrane region" description="Helical" evidence="1">
    <location>
        <begin position="45"/>
        <end position="66"/>
    </location>
</feature>
<proteinExistence type="predicted"/>
<name>A0ABV9F795_9SPHN</name>
<evidence type="ECO:0000256" key="1">
    <source>
        <dbReference type="SAM" id="Phobius"/>
    </source>
</evidence>